<evidence type="ECO:0000256" key="3">
    <source>
        <dbReference type="ARBA" id="ARBA00009000"/>
    </source>
</evidence>
<dbReference type="Pfam" id="PF02922">
    <property type="entry name" value="CBM_48"/>
    <property type="match status" value="1"/>
</dbReference>
<keyword evidence="11" id="KW-1185">Reference proteome</keyword>
<dbReference type="SUPFAM" id="SSF51011">
    <property type="entry name" value="Glycosyl hydrolase domain"/>
    <property type="match status" value="1"/>
</dbReference>
<dbReference type="GO" id="GO:0005737">
    <property type="term" value="C:cytoplasm"/>
    <property type="evidence" value="ECO:0007669"/>
    <property type="project" value="TreeGrafter"/>
</dbReference>
<dbReference type="AlphaFoldDB" id="A0A6I6JR72"/>
<gene>
    <name evidence="10" type="ORF">GM418_07810</name>
</gene>
<dbReference type="EMBL" id="CP046401">
    <property type="protein sequence ID" value="QGY43568.1"/>
    <property type="molecule type" value="Genomic_DNA"/>
</dbReference>
<dbReference type="PIRSF" id="PIRSF000463">
    <property type="entry name" value="GlgB"/>
    <property type="match status" value="1"/>
</dbReference>
<dbReference type="FunFam" id="3.20.20.80:FF:000001">
    <property type="entry name" value="1,4-alpha-glucan branching enzyme"/>
    <property type="match status" value="1"/>
</dbReference>
<accession>A0A6I6JR72</accession>
<dbReference type="FunFam" id="2.60.40.1180:FF:000050">
    <property type="entry name" value="1,4-alpha-glucan branching enzyme"/>
    <property type="match status" value="1"/>
</dbReference>
<comment type="function">
    <text evidence="2">Catalyzes the formation of the alpha-1,6-glucosidic linkages in glycogen by scission of a 1,4-alpha-linked oligosaccharide from growing alpha-1,4-glucan chains and the subsequent attachment of the oligosaccharide to the alpha-1,6 position.</text>
</comment>
<proteinExistence type="inferred from homology"/>
<protein>
    <recommendedName>
        <fullName evidence="4">1,4-alpha-glucan branching enzyme</fullName>
        <ecNumber evidence="4">2.4.1.18</ecNumber>
    </recommendedName>
</protein>
<evidence type="ECO:0000256" key="6">
    <source>
        <dbReference type="ARBA" id="ARBA00022679"/>
    </source>
</evidence>
<dbReference type="KEGG" id="mcos:GM418_07810"/>
<keyword evidence="6" id="KW-0808">Transferase</keyword>
<dbReference type="InterPro" id="IPR004193">
    <property type="entry name" value="Glyco_hydro_13_N"/>
</dbReference>
<evidence type="ECO:0000313" key="10">
    <source>
        <dbReference type="EMBL" id="QGY43568.1"/>
    </source>
</evidence>
<dbReference type="GO" id="GO:0003844">
    <property type="term" value="F:1,4-alpha-glucan branching enzyme activity"/>
    <property type="evidence" value="ECO:0007669"/>
    <property type="project" value="UniProtKB-EC"/>
</dbReference>
<dbReference type="InterPro" id="IPR013783">
    <property type="entry name" value="Ig-like_fold"/>
</dbReference>
<evidence type="ECO:0000313" key="11">
    <source>
        <dbReference type="Proteomes" id="UP000428260"/>
    </source>
</evidence>
<dbReference type="Pfam" id="PF00128">
    <property type="entry name" value="Alpha-amylase"/>
    <property type="match status" value="1"/>
</dbReference>
<evidence type="ECO:0000256" key="2">
    <source>
        <dbReference type="ARBA" id="ARBA00002953"/>
    </source>
</evidence>
<comment type="catalytic activity">
    <reaction evidence="1">
        <text>Transfers a segment of a (1-&gt;4)-alpha-D-glucan chain to a primary hydroxy group in a similar glucan chain.</text>
        <dbReference type="EC" id="2.4.1.18"/>
    </reaction>
</comment>
<dbReference type="InterPro" id="IPR014756">
    <property type="entry name" value="Ig_E-set"/>
</dbReference>
<dbReference type="GO" id="GO:0043169">
    <property type="term" value="F:cation binding"/>
    <property type="evidence" value="ECO:0007669"/>
    <property type="project" value="InterPro"/>
</dbReference>
<dbReference type="InterPro" id="IPR017853">
    <property type="entry name" value="GH"/>
</dbReference>
<evidence type="ECO:0000256" key="8">
    <source>
        <dbReference type="PIRSR" id="PIRSR000463-1"/>
    </source>
</evidence>
<feature type="active site" description="Nucleophile" evidence="8">
    <location>
        <position position="328"/>
    </location>
</feature>
<dbReference type="InterPro" id="IPR006048">
    <property type="entry name" value="A-amylase/branching_C"/>
</dbReference>
<comment type="similarity">
    <text evidence="3">Belongs to the glycosyl hydrolase 13 family. GlgB subfamily.</text>
</comment>
<keyword evidence="5" id="KW-0328">Glycosyltransferase</keyword>
<dbReference type="Gene3D" id="2.60.40.1180">
    <property type="entry name" value="Golgi alpha-mannosidase II"/>
    <property type="match status" value="1"/>
</dbReference>
<dbReference type="CDD" id="cd02854">
    <property type="entry name" value="E_set_GBE_euk_N"/>
    <property type="match status" value="1"/>
</dbReference>
<keyword evidence="7" id="KW-0119">Carbohydrate metabolism</keyword>
<dbReference type="CDD" id="cd11321">
    <property type="entry name" value="AmyAc_bac_euk_BE"/>
    <property type="match status" value="1"/>
</dbReference>
<dbReference type="InterPro" id="IPR037439">
    <property type="entry name" value="Branching_enzy"/>
</dbReference>
<dbReference type="RefSeq" id="WP_158864826.1">
    <property type="nucleotide sequence ID" value="NZ_CP046401.1"/>
</dbReference>
<organism evidence="10 11">
    <name type="scientific">Maribellus comscasis</name>
    <dbReference type="NCBI Taxonomy" id="2681766"/>
    <lineage>
        <taxon>Bacteria</taxon>
        <taxon>Pseudomonadati</taxon>
        <taxon>Bacteroidota</taxon>
        <taxon>Bacteroidia</taxon>
        <taxon>Marinilabiliales</taxon>
        <taxon>Prolixibacteraceae</taxon>
        <taxon>Maribellus</taxon>
    </lineage>
</organism>
<evidence type="ECO:0000259" key="9">
    <source>
        <dbReference type="SMART" id="SM00642"/>
    </source>
</evidence>
<evidence type="ECO:0000256" key="1">
    <source>
        <dbReference type="ARBA" id="ARBA00000826"/>
    </source>
</evidence>
<name>A0A6I6JR72_9BACT</name>
<dbReference type="GO" id="GO:0005978">
    <property type="term" value="P:glycogen biosynthetic process"/>
    <property type="evidence" value="ECO:0007669"/>
    <property type="project" value="InterPro"/>
</dbReference>
<evidence type="ECO:0000256" key="4">
    <source>
        <dbReference type="ARBA" id="ARBA00012541"/>
    </source>
</evidence>
<feature type="active site" description="Proton donor" evidence="8">
    <location>
        <position position="382"/>
    </location>
</feature>
<dbReference type="SMART" id="SM00642">
    <property type="entry name" value="Aamy"/>
    <property type="match status" value="1"/>
</dbReference>
<dbReference type="EC" id="2.4.1.18" evidence="4"/>
<dbReference type="PANTHER" id="PTHR43651:SF3">
    <property type="entry name" value="1,4-ALPHA-GLUCAN-BRANCHING ENZYME"/>
    <property type="match status" value="1"/>
</dbReference>
<dbReference type="SUPFAM" id="SSF81296">
    <property type="entry name" value="E set domains"/>
    <property type="match status" value="1"/>
</dbReference>
<dbReference type="Gene3D" id="2.60.40.10">
    <property type="entry name" value="Immunoglobulins"/>
    <property type="match status" value="1"/>
</dbReference>
<dbReference type="InterPro" id="IPR006047">
    <property type="entry name" value="GH13_cat_dom"/>
</dbReference>
<dbReference type="PANTHER" id="PTHR43651">
    <property type="entry name" value="1,4-ALPHA-GLUCAN-BRANCHING ENZYME"/>
    <property type="match status" value="1"/>
</dbReference>
<evidence type="ECO:0000256" key="5">
    <source>
        <dbReference type="ARBA" id="ARBA00022676"/>
    </source>
</evidence>
<dbReference type="GO" id="GO:0004553">
    <property type="term" value="F:hydrolase activity, hydrolyzing O-glycosyl compounds"/>
    <property type="evidence" value="ECO:0007669"/>
    <property type="project" value="InterPro"/>
</dbReference>
<sequence length="672" mass="77768">MSNTLPKLVQDDQWLQPFSGFIQHWTELAEKKEKDLIGKGSLNEFASGYLYFGLHKTETGWVIREWLPNATHIFLIGTFNNWQEEKQYEFKPLGNGVWELRLESAALTHGDLYALNVHWAINFGKRIPAWATRVVQDSETNIFNAQVWAPDKPYEWNHPEYRKTEEPPLIYEAHIGMAGEEERVHTYNEFREKMLPRIKANGYNTVQLMAIPEHPYYGSFGYHVSSFFAASSRFGTPFELKQLIDEAHGMGMAVIMDLVHSHAVKNEIEGLGKYDGTRFQFFHDGPKGEHPAWDSYCFNYSKNEVLHFLLSNIKYWLEEYKFDGFRFDGVTSMLYFDHGLEKAFTNYHDYFGPNTDLEATTYFRLANKLIKQVKPDSIAIAEDVSGMPGLAVPVESGGLGFDYRMAMGMPDFWIKIIKEKSDDEWDVGDIFHQLTSKRMDEKVVSYAESHDQALVGDKTIIFRLIDKEMYFSMRKDQPNMIVDRGITLHKMIRLATATTAGGAYLNFMGNEFGHPEWIDFPREGNGWSYKHCRRIWNIAEDPELKFHWLYDFDKEMIQLISKNKLLTIPEVNMVMENKPDKVFAFHRGLFLFVFNFNPSQSFTDFGIPLGPGKYKIVLNTDSGRFGGNDLVDEDISYYTLPSGGITSQHYLKLYLPARTALVLKKIDFPKIK</sequence>
<dbReference type="InterPro" id="IPR013780">
    <property type="entry name" value="Glyco_hydro_b"/>
</dbReference>
<reference evidence="10 11" key="1">
    <citation type="submission" date="2019-11" db="EMBL/GenBank/DDBJ databases">
        <authorList>
            <person name="Zheng R.K."/>
            <person name="Sun C.M."/>
        </authorList>
    </citation>
    <scope>NUCLEOTIDE SEQUENCE [LARGE SCALE GENOMIC DNA]</scope>
    <source>
        <strain evidence="10 11">WC007</strain>
    </source>
</reference>
<dbReference type="Gene3D" id="3.20.20.80">
    <property type="entry name" value="Glycosidases"/>
    <property type="match status" value="1"/>
</dbReference>
<evidence type="ECO:0000256" key="7">
    <source>
        <dbReference type="ARBA" id="ARBA00023277"/>
    </source>
</evidence>
<dbReference type="SUPFAM" id="SSF51445">
    <property type="entry name" value="(Trans)glycosidases"/>
    <property type="match status" value="1"/>
</dbReference>
<dbReference type="Proteomes" id="UP000428260">
    <property type="component" value="Chromosome"/>
</dbReference>
<dbReference type="Pfam" id="PF02806">
    <property type="entry name" value="Alpha-amylase_C"/>
    <property type="match status" value="1"/>
</dbReference>
<feature type="domain" description="Glycosyl hydrolase family 13 catalytic" evidence="9">
    <location>
        <begin position="190"/>
        <end position="560"/>
    </location>
</feature>